<reference evidence="18 19" key="1">
    <citation type="journal article" date="2019" name="Nat. Ecol. Evol.">
        <title>Megaphylogeny resolves global patterns of mushroom evolution.</title>
        <authorList>
            <person name="Varga T."/>
            <person name="Krizsan K."/>
            <person name="Foldi C."/>
            <person name="Dima B."/>
            <person name="Sanchez-Garcia M."/>
            <person name="Sanchez-Ramirez S."/>
            <person name="Szollosi G.J."/>
            <person name="Szarkandi J.G."/>
            <person name="Papp V."/>
            <person name="Albert L."/>
            <person name="Andreopoulos W."/>
            <person name="Angelini C."/>
            <person name="Antonin V."/>
            <person name="Barry K.W."/>
            <person name="Bougher N.L."/>
            <person name="Buchanan P."/>
            <person name="Buyck B."/>
            <person name="Bense V."/>
            <person name="Catcheside P."/>
            <person name="Chovatia M."/>
            <person name="Cooper J."/>
            <person name="Damon W."/>
            <person name="Desjardin D."/>
            <person name="Finy P."/>
            <person name="Geml J."/>
            <person name="Haridas S."/>
            <person name="Hughes K."/>
            <person name="Justo A."/>
            <person name="Karasinski D."/>
            <person name="Kautmanova I."/>
            <person name="Kiss B."/>
            <person name="Kocsube S."/>
            <person name="Kotiranta H."/>
            <person name="LaButti K.M."/>
            <person name="Lechner B.E."/>
            <person name="Liimatainen K."/>
            <person name="Lipzen A."/>
            <person name="Lukacs Z."/>
            <person name="Mihaltcheva S."/>
            <person name="Morgado L.N."/>
            <person name="Niskanen T."/>
            <person name="Noordeloos M.E."/>
            <person name="Ohm R.A."/>
            <person name="Ortiz-Santana B."/>
            <person name="Ovrebo C."/>
            <person name="Racz N."/>
            <person name="Riley R."/>
            <person name="Savchenko A."/>
            <person name="Shiryaev A."/>
            <person name="Soop K."/>
            <person name="Spirin V."/>
            <person name="Szebenyi C."/>
            <person name="Tomsovsky M."/>
            <person name="Tulloss R.E."/>
            <person name="Uehling J."/>
            <person name="Grigoriev I.V."/>
            <person name="Vagvolgyi C."/>
            <person name="Papp T."/>
            <person name="Martin F.M."/>
            <person name="Miettinen O."/>
            <person name="Hibbett D.S."/>
            <person name="Nagy L.G."/>
        </authorList>
    </citation>
    <scope>NUCLEOTIDE SEQUENCE [LARGE SCALE GENOMIC DNA]</scope>
    <source>
        <strain evidence="18 19">CBS 166.37</strain>
    </source>
</reference>
<feature type="binding site" evidence="15">
    <location>
        <position position="549"/>
    </location>
    <ligand>
        <name>Ca(2+)</name>
        <dbReference type="ChEBI" id="CHEBI:29108"/>
    </ligand>
</feature>
<protein>
    <recommendedName>
        <fullName evidence="4">tripeptidyl-peptidase II</fullName>
        <ecNumber evidence="4">3.4.14.10</ecNumber>
    </recommendedName>
</protein>
<feature type="active site" description="Charge relay system" evidence="15">
    <location>
        <position position="488"/>
    </location>
</feature>
<evidence type="ECO:0000256" key="10">
    <source>
        <dbReference type="ARBA" id="ARBA00022825"/>
    </source>
</evidence>
<evidence type="ECO:0000256" key="5">
    <source>
        <dbReference type="ARBA" id="ARBA00022525"/>
    </source>
</evidence>
<keyword evidence="6 15" id="KW-0645">Protease</keyword>
<dbReference type="InterPro" id="IPR023828">
    <property type="entry name" value="Peptidase_S8_Ser-AS"/>
</dbReference>
<keyword evidence="12" id="KW-0843">Virulence</keyword>
<comment type="subcellular location">
    <subcellularLocation>
        <location evidence="3">Secreted</location>
        <location evidence="3">Extracellular space</location>
    </subcellularLocation>
</comment>
<evidence type="ECO:0000256" key="7">
    <source>
        <dbReference type="ARBA" id="ARBA00022723"/>
    </source>
</evidence>
<dbReference type="SUPFAM" id="SSF54897">
    <property type="entry name" value="Protease propeptides/inhibitors"/>
    <property type="match status" value="1"/>
</dbReference>
<keyword evidence="14" id="KW-0325">Glycoprotein</keyword>
<keyword evidence="11 15" id="KW-0106">Calcium</keyword>
<comment type="function">
    <text evidence="2">Secreted tripeptidyl-peptidase which degrades proteins at acidic pHs and is involved in virulence.</text>
</comment>
<gene>
    <name evidence="18" type="ORF">BDQ12DRAFT_719000</name>
</gene>
<feature type="chain" id="PRO_5023139329" description="tripeptidyl-peptidase II" evidence="16">
    <location>
        <begin position="20"/>
        <end position="569"/>
    </location>
</feature>
<accession>A0A5C3MFV6</accession>
<keyword evidence="10 15" id="KW-0720">Serine protease</keyword>
<dbReference type="Gene3D" id="3.40.50.200">
    <property type="entry name" value="Peptidase S8/S53 domain"/>
    <property type="match status" value="1"/>
</dbReference>
<dbReference type="InterPro" id="IPR050819">
    <property type="entry name" value="Tripeptidyl-peptidase_I"/>
</dbReference>
<feature type="binding site" evidence="15">
    <location>
        <position position="531"/>
    </location>
    <ligand>
        <name>Ca(2+)</name>
        <dbReference type="ChEBI" id="CHEBI:29108"/>
    </ligand>
</feature>
<dbReference type="GO" id="GO:0046872">
    <property type="term" value="F:metal ion binding"/>
    <property type="evidence" value="ECO:0007669"/>
    <property type="project" value="UniProtKB-UniRule"/>
</dbReference>
<dbReference type="PROSITE" id="PS51695">
    <property type="entry name" value="SEDOLISIN"/>
    <property type="match status" value="1"/>
</dbReference>
<dbReference type="GO" id="GO:0006508">
    <property type="term" value="P:proteolysis"/>
    <property type="evidence" value="ECO:0007669"/>
    <property type="project" value="UniProtKB-KW"/>
</dbReference>
<evidence type="ECO:0000256" key="3">
    <source>
        <dbReference type="ARBA" id="ARBA00004239"/>
    </source>
</evidence>
<dbReference type="OrthoDB" id="409122at2759"/>
<dbReference type="SUPFAM" id="SSF52743">
    <property type="entry name" value="Subtilisin-like"/>
    <property type="match status" value="1"/>
</dbReference>
<dbReference type="CDD" id="cd04056">
    <property type="entry name" value="Peptidases_S53"/>
    <property type="match status" value="1"/>
</dbReference>
<evidence type="ECO:0000256" key="11">
    <source>
        <dbReference type="ARBA" id="ARBA00022837"/>
    </source>
</evidence>
<feature type="binding site" evidence="15">
    <location>
        <position position="530"/>
    </location>
    <ligand>
        <name>Ca(2+)</name>
        <dbReference type="ChEBI" id="CHEBI:29108"/>
    </ligand>
</feature>
<dbReference type="AlphaFoldDB" id="A0A5C3MFV6"/>
<keyword evidence="19" id="KW-1185">Reference proteome</keyword>
<evidence type="ECO:0000256" key="15">
    <source>
        <dbReference type="PROSITE-ProRule" id="PRU01032"/>
    </source>
</evidence>
<comment type="cofactor">
    <cofactor evidence="15">
        <name>Ca(2+)</name>
        <dbReference type="ChEBI" id="CHEBI:29108"/>
    </cofactor>
    <text evidence="15">Binds 1 Ca(2+) ion per subunit.</text>
</comment>
<dbReference type="GO" id="GO:0008240">
    <property type="term" value="F:tripeptidyl-peptidase activity"/>
    <property type="evidence" value="ECO:0007669"/>
    <property type="project" value="UniProtKB-EC"/>
</dbReference>
<evidence type="ECO:0000256" key="2">
    <source>
        <dbReference type="ARBA" id="ARBA00002451"/>
    </source>
</evidence>
<evidence type="ECO:0000256" key="8">
    <source>
        <dbReference type="ARBA" id="ARBA00022729"/>
    </source>
</evidence>
<evidence type="ECO:0000313" key="19">
    <source>
        <dbReference type="Proteomes" id="UP000308652"/>
    </source>
</evidence>
<dbReference type="GO" id="GO:0004252">
    <property type="term" value="F:serine-type endopeptidase activity"/>
    <property type="evidence" value="ECO:0007669"/>
    <property type="project" value="UniProtKB-UniRule"/>
</dbReference>
<dbReference type="PANTHER" id="PTHR14218:SF15">
    <property type="entry name" value="TRIPEPTIDYL-PEPTIDASE 1"/>
    <property type="match status" value="1"/>
</dbReference>
<keyword evidence="13" id="KW-0865">Zymogen</keyword>
<evidence type="ECO:0000256" key="1">
    <source>
        <dbReference type="ARBA" id="ARBA00001910"/>
    </source>
</evidence>
<feature type="active site" description="Charge relay system" evidence="15">
    <location>
        <position position="278"/>
    </location>
</feature>
<evidence type="ECO:0000256" key="4">
    <source>
        <dbReference type="ARBA" id="ARBA00012462"/>
    </source>
</evidence>
<evidence type="ECO:0000256" key="6">
    <source>
        <dbReference type="ARBA" id="ARBA00022670"/>
    </source>
</evidence>
<dbReference type="InterPro" id="IPR036852">
    <property type="entry name" value="Peptidase_S8/S53_dom_sf"/>
</dbReference>
<keyword evidence="8 16" id="KW-0732">Signal</keyword>
<dbReference type="Pfam" id="PF09286">
    <property type="entry name" value="Pro-kuma_activ"/>
    <property type="match status" value="1"/>
</dbReference>
<evidence type="ECO:0000259" key="17">
    <source>
        <dbReference type="PROSITE" id="PS51695"/>
    </source>
</evidence>
<dbReference type="CDD" id="cd11377">
    <property type="entry name" value="Pro-peptidase_S53"/>
    <property type="match status" value="1"/>
</dbReference>
<evidence type="ECO:0000256" key="12">
    <source>
        <dbReference type="ARBA" id="ARBA00023026"/>
    </source>
</evidence>
<evidence type="ECO:0000256" key="13">
    <source>
        <dbReference type="ARBA" id="ARBA00023145"/>
    </source>
</evidence>
<dbReference type="FunFam" id="3.40.50.200:FF:000015">
    <property type="entry name" value="Tripeptidyl peptidase A"/>
    <property type="match status" value="1"/>
</dbReference>
<keyword evidence="5" id="KW-0964">Secreted</keyword>
<evidence type="ECO:0000313" key="18">
    <source>
        <dbReference type="EMBL" id="TFK43817.1"/>
    </source>
</evidence>
<dbReference type="EC" id="3.4.14.10" evidence="4"/>
<keyword evidence="7 15" id="KW-0479">Metal-binding</keyword>
<dbReference type="PANTHER" id="PTHR14218">
    <property type="entry name" value="PROTEASE S8 TRIPEPTIDYL PEPTIDASE I CLN2"/>
    <property type="match status" value="1"/>
</dbReference>
<evidence type="ECO:0000256" key="14">
    <source>
        <dbReference type="ARBA" id="ARBA00023180"/>
    </source>
</evidence>
<dbReference type="Proteomes" id="UP000308652">
    <property type="component" value="Unassembled WGS sequence"/>
</dbReference>
<feature type="domain" description="Peptidase S53" evidence="17">
    <location>
        <begin position="208"/>
        <end position="569"/>
    </location>
</feature>
<keyword evidence="9 15" id="KW-0378">Hydrolase</keyword>
<dbReference type="PROSITE" id="PS00138">
    <property type="entry name" value="SUBTILASE_SER"/>
    <property type="match status" value="1"/>
</dbReference>
<feature type="active site" description="Charge relay system" evidence="15">
    <location>
        <position position="274"/>
    </location>
</feature>
<dbReference type="GO" id="GO:0005576">
    <property type="term" value="C:extracellular region"/>
    <property type="evidence" value="ECO:0007669"/>
    <property type="project" value="UniProtKB-SubCell"/>
</dbReference>
<name>A0A5C3MFV6_9AGAR</name>
<dbReference type="InterPro" id="IPR015366">
    <property type="entry name" value="S53_propep"/>
</dbReference>
<feature type="binding site" evidence="15">
    <location>
        <position position="551"/>
    </location>
    <ligand>
        <name>Ca(2+)</name>
        <dbReference type="ChEBI" id="CHEBI:29108"/>
    </ligand>
</feature>
<dbReference type="STRING" id="68775.A0A5C3MFV6"/>
<dbReference type="EMBL" id="ML213591">
    <property type="protein sequence ID" value="TFK43817.1"/>
    <property type="molecule type" value="Genomic_DNA"/>
</dbReference>
<dbReference type="SMART" id="SM00944">
    <property type="entry name" value="Pro-kuma_activ"/>
    <property type="match status" value="1"/>
</dbReference>
<feature type="signal peptide" evidence="16">
    <location>
        <begin position="1"/>
        <end position="19"/>
    </location>
</feature>
<evidence type="ECO:0000256" key="16">
    <source>
        <dbReference type="SAM" id="SignalP"/>
    </source>
</evidence>
<sequence>MRVPWCLLATAIASPQVFGAPSIHATTVKETVIPPRSWIKVGDAPPDHNIVLRIGLSQPNFAVLEQHLYEEQVEGLVAPHQESIDLVDGWLASHGLVGADLSRSPAKDWVTVNIPVRLAEKLLDTKYHVWKHAGSGDHIVRTTSYSLPQNLHAHVDVIQPTMIFARWTAMKSTLYWPDAEEEKSFANNLLASKNVVSGSAVDASCNSSITIKCLQQLYNTVGYKPQSADKNAIGITGYLEQFANIQNLQSFYGEQLPEALNSTFKFISVSTGLEANLDVQFAYGLSYPTPGTFWSTAGRPPFKPDLTTPTNTNKPYADWLDYVLLHRNIPQTVSTSYGEAEQTIPESYARRVCAGMAQLGARGVSLLFSSGDGGVGDGNPDPATQECITNDGRNATRFAPVFPASCPYVTAVGGTNNVPEVAVFFSGGGFSDLQAAVASFLKALPKGKYEGLFNSDFTIGMGERFPTAQGRRLRVWWQGRAISIGGTSASAPTFAAVVALLNDARLAKHLPPLGFLNPVLYTFGLSGFNDITEGNNPGCGTPGFNATPGWDPITGLGTPNFQKLKSVLA</sequence>
<evidence type="ECO:0000256" key="9">
    <source>
        <dbReference type="ARBA" id="ARBA00022801"/>
    </source>
</evidence>
<comment type="catalytic activity">
    <reaction evidence="1">
        <text>Release of an N-terminal tripeptide from a polypeptide.</text>
        <dbReference type="EC" id="3.4.14.10"/>
    </reaction>
</comment>
<organism evidence="18 19">
    <name type="scientific">Crucibulum laeve</name>
    <dbReference type="NCBI Taxonomy" id="68775"/>
    <lineage>
        <taxon>Eukaryota</taxon>
        <taxon>Fungi</taxon>
        <taxon>Dikarya</taxon>
        <taxon>Basidiomycota</taxon>
        <taxon>Agaricomycotina</taxon>
        <taxon>Agaricomycetes</taxon>
        <taxon>Agaricomycetidae</taxon>
        <taxon>Agaricales</taxon>
        <taxon>Agaricineae</taxon>
        <taxon>Nidulariaceae</taxon>
        <taxon>Crucibulum</taxon>
    </lineage>
</organism>
<proteinExistence type="predicted"/>
<dbReference type="InterPro" id="IPR030400">
    <property type="entry name" value="Sedolisin_dom"/>
</dbReference>